<dbReference type="EMBL" id="SMAL01000003">
    <property type="protein sequence ID" value="TCT15516.1"/>
    <property type="molecule type" value="Genomic_DNA"/>
</dbReference>
<evidence type="ECO:0000313" key="2">
    <source>
        <dbReference type="EMBL" id="TCT15516.1"/>
    </source>
</evidence>
<dbReference type="InterPro" id="IPR032545">
    <property type="entry name" value="DUF4944"/>
</dbReference>
<protein>
    <submittedName>
        <fullName evidence="2">Uncharacterized protein DUF4944</fullName>
    </submittedName>
</protein>
<keyword evidence="3" id="KW-1185">Reference proteome</keyword>
<evidence type="ECO:0000313" key="3">
    <source>
        <dbReference type="Proteomes" id="UP000294902"/>
    </source>
</evidence>
<keyword evidence="1" id="KW-0812">Transmembrane</keyword>
<reference evidence="2 3" key="1">
    <citation type="submission" date="2019-03" db="EMBL/GenBank/DDBJ databases">
        <title>Genomic Encyclopedia of Type Strains, Phase IV (KMG-IV): sequencing the most valuable type-strain genomes for metagenomic binning, comparative biology and taxonomic classification.</title>
        <authorList>
            <person name="Goeker M."/>
        </authorList>
    </citation>
    <scope>NUCLEOTIDE SEQUENCE [LARGE SCALE GENOMIC DNA]</scope>
    <source>
        <strain evidence="2 3">DSM 24629</strain>
    </source>
</reference>
<proteinExistence type="predicted"/>
<sequence length="143" mass="16725">MKKIIRIIFTIFIVLIVGLLLNGLIRTPIWIGESSDGNWTAVYERVFRARNKEYWDGTLYWNGDNNVRLKYTQFYVNGELHAGVNDPSRGQERLLNEASFVALGQREDKGNELKVALGWRHSGNEDLQEEEIILKRKRRFLPF</sequence>
<evidence type="ECO:0000256" key="1">
    <source>
        <dbReference type="SAM" id="Phobius"/>
    </source>
</evidence>
<keyword evidence="1" id="KW-1133">Transmembrane helix</keyword>
<dbReference type="Proteomes" id="UP000294902">
    <property type="component" value="Unassembled WGS sequence"/>
</dbReference>
<organism evidence="2 3">
    <name type="scientific">Natranaerovirga pectinivora</name>
    <dbReference type="NCBI Taxonomy" id="682400"/>
    <lineage>
        <taxon>Bacteria</taxon>
        <taxon>Bacillati</taxon>
        <taxon>Bacillota</taxon>
        <taxon>Clostridia</taxon>
        <taxon>Lachnospirales</taxon>
        <taxon>Natranaerovirgaceae</taxon>
        <taxon>Natranaerovirga</taxon>
    </lineage>
</organism>
<keyword evidence="1" id="KW-0472">Membrane</keyword>
<gene>
    <name evidence="2" type="ORF">EDC18_103221</name>
</gene>
<feature type="transmembrane region" description="Helical" evidence="1">
    <location>
        <begin position="7"/>
        <end position="25"/>
    </location>
</feature>
<name>A0A4R3MLE0_9FIRM</name>
<dbReference type="AlphaFoldDB" id="A0A4R3MLE0"/>
<accession>A0A4R3MLE0</accession>
<dbReference type="Pfam" id="PF16302">
    <property type="entry name" value="DUF4944"/>
    <property type="match status" value="1"/>
</dbReference>
<comment type="caution">
    <text evidence="2">The sequence shown here is derived from an EMBL/GenBank/DDBJ whole genome shotgun (WGS) entry which is preliminary data.</text>
</comment>
<dbReference type="RefSeq" id="WP_132251273.1">
    <property type="nucleotide sequence ID" value="NZ_SMAL01000003.1"/>
</dbReference>
<dbReference type="OrthoDB" id="2915328at2"/>